<name>A0A7M5X8Z3_9CNID</name>
<protein>
    <submittedName>
        <fullName evidence="1">Uncharacterized protein</fullName>
    </submittedName>
</protein>
<dbReference type="EnsemblMetazoa" id="CLYHEMT019548.1">
    <property type="protein sequence ID" value="CLYHEMP019548.1"/>
    <property type="gene ID" value="CLYHEMG019548"/>
</dbReference>
<keyword evidence="2" id="KW-1185">Reference proteome</keyword>
<organism evidence="1 2">
    <name type="scientific">Clytia hemisphaerica</name>
    <dbReference type="NCBI Taxonomy" id="252671"/>
    <lineage>
        <taxon>Eukaryota</taxon>
        <taxon>Metazoa</taxon>
        <taxon>Cnidaria</taxon>
        <taxon>Hydrozoa</taxon>
        <taxon>Hydroidolina</taxon>
        <taxon>Leptothecata</taxon>
        <taxon>Obeliida</taxon>
        <taxon>Clytiidae</taxon>
        <taxon>Clytia</taxon>
    </lineage>
</organism>
<dbReference type="InterPro" id="IPR036514">
    <property type="entry name" value="SGNH_hydro_sf"/>
</dbReference>
<evidence type="ECO:0000313" key="2">
    <source>
        <dbReference type="Proteomes" id="UP000594262"/>
    </source>
</evidence>
<accession>A0A7M5X8Z3</accession>
<dbReference type="Proteomes" id="UP000594262">
    <property type="component" value="Unplaced"/>
</dbReference>
<sequence length="99" mass="11002">ILRRKKADVMIIHGGTNDLTSDGETTKNLEAINRIAKKISPRTKLVISNCVVRTDTPDGPDKVTNLNTGLKKMCENMKFDLIDNGNITENQLSRGKLHL</sequence>
<dbReference type="Gene3D" id="3.40.50.1110">
    <property type="entry name" value="SGNH hydrolase"/>
    <property type="match status" value="1"/>
</dbReference>
<dbReference type="SUPFAM" id="SSF52266">
    <property type="entry name" value="SGNH hydrolase"/>
    <property type="match status" value="1"/>
</dbReference>
<dbReference type="AlphaFoldDB" id="A0A7M5X8Z3"/>
<proteinExistence type="predicted"/>
<reference evidence="1" key="1">
    <citation type="submission" date="2021-01" db="UniProtKB">
        <authorList>
            <consortium name="EnsemblMetazoa"/>
        </authorList>
    </citation>
    <scope>IDENTIFICATION</scope>
</reference>
<evidence type="ECO:0000313" key="1">
    <source>
        <dbReference type="EnsemblMetazoa" id="CLYHEMP019548.1"/>
    </source>
</evidence>